<sequence>MESKADEQARCAMLVQTKTPATTHVHKPKTVPDPVVSIQQFRVPFGTSPPVVGRPSFPPAFAVPTIPQGRQLRFDPANMNSLGANATTRNDHRVSNPRFGHERPHLAQVPDGRVHGLSPEAILQLNRFPHPPFLALPHMAPMMGYQSPLPLQPNFLTTSVSGMD</sequence>
<gene>
    <name evidence="1" type="ORF">BWQ96_09642</name>
</gene>
<evidence type="ECO:0000313" key="1">
    <source>
        <dbReference type="EMBL" id="PXF40645.1"/>
    </source>
</evidence>
<reference evidence="1 2" key="1">
    <citation type="journal article" date="2018" name="Mol. Biol. Evol.">
        <title>Analysis of the draft genome of the red seaweed Gracilariopsis chorda provides insights into genome size evolution in Rhodophyta.</title>
        <authorList>
            <person name="Lee J."/>
            <person name="Yang E.C."/>
            <person name="Graf L."/>
            <person name="Yang J.H."/>
            <person name="Qiu H."/>
            <person name="Zel Zion U."/>
            <person name="Chan C.X."/>
            <person name="Stephens T.G."/>
            <person name="Weber A.P.M."/>
            <person name="Boo G.H."/>
            <person name="Boo S.M."/>
            <person name="Kim K.M."/>
            <person name="Shin Y."/>
            <person name="Jung M."/>
            <person name="Lee S.J."/>
            <person name="Yim H.S."/>
            <person name="Lee J.H."/>
            <person name="Bhattacharya D."/>
            <person name="Yoon H.S."/>
        </authorList>
    </citation>
    <scope>NUCLEOTIDE SEQUENCE [LARGE SCALE GENOMIC DNA]</scope>
    <source>
        <strain evidence="1 2">SKKU-2015</strain>
        <tissue evidence="1">Whole body</tissue>
    </source>
</reference>
<dbReference type="AlphaFoldDB" id="A0A2V3IEY0"/>
<name>A0A2V3IEY0_9FLOR</name>
<dbReference type="Proteomes" id="UP000247409">
    <property type="component" value="Unassembled WGS sequence"/>
</dbReference>
<protein>
    <submittedName>
        <fullName evidence="1">Uncharacterized protein</fullName>
    </submittedName>
</protein>
<proteinExistence type="predicted"/>
<dbReference type="EMBL" id="NBIV01000273">
    <property type="protein sequence ID" value="PXF40645.1"/>
    <property type="molecule type" value="Genomic_DNA"/>
</dbReference>
<evidence type="ECO:0000313" key="2">
    <source>
        <dbReference type="Proteomes" id="UP000247409"/>
    </source>
</evidence>
<comment type="caution">
    <text evidence="1">The sequence shown here is derived from an EMBL/GenBank/DDBJ whole genome shotgun (WGS) entry which is preliminary data.</text>
</comment>
<keyword evidence="2" id="KW-1185">Reference proteome</keyword>
<organism evidence="1 2">
    <name type="scientific">Gracilariopsis chorda</name>
    <dbReference type="NCBI Taxonomy" id="448386"/>
    <lineage>
        <taxon>Eukaryota</taxon>
        <taxon>Rhodophyta</taxon>
        <taxon>Florideophyceae</taxon>
        <taxon>Rhodymeniophycidae</taxon>
        <taxon>Gracilariales</taxon>
        <taxon>Gracilariaceae</taxon>
        <taxon>Gracilariopsis</taxon>
    </lineage>
</organism>
<accession>A0A2V3IEY0</accession>